<evidence type="ECO:0000313" key="2">
    <source>
        <dbReference type="EMBL" id="EAT14551.1"/>
    </source>
</evidence>
<protein>
    <submittedName>
        <fullName evidence="2">Type IV pilus assembly PilZ</fullName>
    </submittedName>
</protein>
<dbReference type="Gene3D" id="2.40.10.220">
    <property type="entry name" value="predicted glycosyltransferase like domains"/>
    <property type="match status" value="1"/>
</dbReference>
<dbReference type="AlphaFoldDB" id="Q1JWD2"/>
<gene>
    <name evidence="2" type="ORF">Dace_0350</name>
</gene>
<dbReference type="SUPFAM" id="SSF141371">
    <property type="entry name" value="PilZ domain-like"/>
    <property type="match status" value="1"/>
</dbReference>
<dbReference type="RefSeq" id="WP_006002526.1">
    <property type="nucleotide sequence ID" value="NZ_AAEW02000022.1"/>
</dbReference>
<dbReference type="Pfam" id="PF07238">
    <property type="entry name" value="PilZ"/>
    <property type="match status" value="1"/>
</dbReference>
<proteinExistence type="predicted"/>
<evidence type="ECO:0000259" key="1">
    <source>
        <dbReference type="Pfam" id="PF07238"/>
    </source>
</evidence>
<sequence length="116" mass="13197">MEQEERRRDPRYNTLNFVYFSFQDPANGDGEYMGKTLDASLRGLLLEVHLPLPIGQRLNLSVGAGEDIFEFSGEVVHCMDHDGGMFCTGIEFDPMTVEKKEKLEQYLTAFAKEKEG</sequence>
<keyword evidence="3" id="KW-1185">Reference proteome</keyword>
<dbReference type="Proteomes" id="UP000005695">
    <property type="component" value="Unassembled WGS sequence"/>
</dbReference>
<name>Q1JWD2_DESA6</name>
<dbReference type="GO" id="GO:0035438">
    <property type="term" value="F:cyclic-di-GMP binding"/>
    <property type="evidence" value="ECO:0007669"/>
    <property type="project" value="InterPro"/>
</dbReference>
<dbReference type="EMBL" id="AAEW02000022">
    <property type="protein sequence ID" value="EAT14551.1"/>
    <property type="molecule type" value="Genomic_DNA"/>
</dbReference>
<reference evidence="2" key="1">
    <citation type="submission" date="2006-05" db="EMBL/GenBank/DDBJ databases">
        <title>Annotation of the draft genome assembly of Desulfuromonas acetoxidans DSM 684.</title>
        <authorList>
            <consortium name="US DOE Joint Genome Institute (JGI-ORNL)"/>
            <person name="Larimer F."/>
            <person name="Land M."/>
            <person name="Hauser L."/>
        </authorList>
    </citation>
    <scope>NUCLEOTIDE SEQUENCE [LARGE SCALE GENOMIC DNA]</scope>
    <source>
        <strain evidence="2">DSM 684</strain>
    </source>
</reference>
<feature type="domain" description="PilZ" evidence="1">
    <location>
        <begin position="5"/>
        <end position="108"/>
    </location>
</feature>
<dbReference type="OrthoDB" id="5432596at2"/>
<dbReference type="InterPro" id="IPR009875">
    <property type="entry name" value="PilZ_domain"/>
</dbReference>
<evidence type="ECO:0000313" key="3">
    <source>
        <dbReference type="Proteomes" id="UP000005695"/>
    </source>
</evidence>
<comment type="caution">
    <text evidence="2">The sequence shown here is derived from an EMBL/GenBank/DDBJ whole genome shotgun (WGS) entry which is preliminary data.</text>
</comment>
<accession>Q1JWD2</accession>
<organism evidence="2 3">
    <name type="scientific">Desulfuromonas acetoxidans (strain DSM 684 / 11070)</name>
    <dbReference type="NCBI Taxonomy" id="281689"/>
    <lineage>
        <taxon>Bacteria</taxon>
        <taxon>Pseudomonadati</taxon>
        <taxon>Thermodesulfobacteriota</taxon>
        <taxon>Desulfuromonadia</taxon>
        <taxon>Desulfuromonadales</taxon>
        <taxon>Desulfuromonadaceae</taxon>
        <taxon>Desulfuromonas</taxon>
    </lineage>
</organism>
<reference evidence="2" key="2">
    <citation type="submission" date="2006-05" db="EMBL/GenBank/DDBJ databases">
        <title>Sequencing of the draft genome and assembly of Desulfuromonas acetoxidans DSM 684.</title>
        <authorList>
            <consortium name="US DOE Joint Genome Institute (JGI-PGF)"/>
            <person name="Copeland A."/>
            <person name="Lucas S."/>
            <person name="Lapidus A."/>
            <person name="Barry K."/>
            <person name="Detter J.C."/>
            <person name="Glavina del Rio T."/>
            <person name="Hammon N."/>
            <person name="Israni S."/>
            <person name="Dalin E."/>
            <person name="Tice H."/>
            <person name="Bruce D."/>
            <person name="Pitluck S."/>
            <person name="Richardson P."/>
        </authorList>
    </citation>
    <scope>NUCLEOTIDE SEQUENCE [LARGE SCALE GENOMIC DNA]</scope>
    <source>
        <strain evidence="2">DSM 684</strain>
    </source>
</reference>